<accession>A0ACC0KB68</accession>
<keyword evidence="2" id="KW-1185">Reference proteome</keyword>
<dbReference type="EMBL" id="CM046129">
    <property type="protein sequence ID" value="KAI8433766.1"/>
    <property type="molecule type" value="Genomic_DNA"/>
</dbReference>
<protein>
    <submittedName>
        <fullName evidence="1">Uncharacterized protein</fullName>
    </submittedName>
</protein>
<evidence type="ECO:0000313" key="2">
    <source>
        <dbReference type="Proteomes" id="UP001064048"/>
    </source>
</evidence>
<dbReference type="Proteomes" id="UP001064048">
    <property type="component" value="Chromosome 29"/>
</dbReference>
<gene>
    <name evidence="1" type="ORF">MSG28_015741</name>
</gene>
<evidence type="ECO:0000313" key="1">
    <source>
        <dbReference type="EMBL" id="KAI8433766.1"/>
    </source>
</evidence>
<organism evidence="1 2">
    <name type="scientific">Choristoneura fumiferana</name>
    <name type="common">Spruce budworm moth</name>
    <name type="synonym">Archips fumiferana</name>
    <dbReference type="NCBI Taxonomy" id="7141"/>
    <lineage>
        <taxon>Eukaryota</taxon>
        <taxon>Metazoa</taxon>
        <taxon>Ecdysozoa</taxon>
        <taxon>Arthropoda</taxon>
        <taxon>Hexapoda</taxon>
        <taxon>Insecta</taxon>
        <taxon>Pterygota</taxon>
        <taxon>Neoptera</taxon>
        <taxon>Endopterygota</taxon>
        <taxon>Lepidoptera</taxon>
        <taxon>Glossata</taxon>
        <taxon>Ditrysia</taxon>
        <taxon>Tortricoidea</taxon>
        <taxon>Tortricidae</taxon>
        <taxon>Tortricinae</taxon>
        <taxon>Choristoneura</taxon>
    </lineage>
</organism>
<sequence length="292" mass="34202">MLVISDLPLESFIEILLKTDGRTLGICRRVSKNWKEIIDSSDFLWQAFSKNDFPNSSNIARKKSGKDMSWYYIYKNLKTWHKIANIDKTMKEFYKFTLHDKAHALEIDNGILPLKDTRGIVLYDMHTLRNVPVVVPEKNCFKVSHNDYASAILIKSGLLIQRTVTNPDYMSEAFFKADNFVLSYNALYFFNNREVFKCDLMHQILASKLVLNCDYDIKVMQYNNNALYLFTDCGKIVTIENDVFKTVKPVNIPAEWLKQDNLDPQKKTFTDNKLSIYKRLLRLKDRLQCQTF</sequence>
<reference evidence="1 2" key="1">
    <citation type="journal article" date="2022" name="Genome Biol. Evol.">
        <title>The Spruce Budworm Genome: Reconstructing the Evolutionary History of Antifreeze Proteins.</title>
        <authorList>
            <person name="Beliveau C."/>
            <person name="Gagne P."/>
            <person name="Picq S."/>
            <person name="Vernygora O."/>
            <person name="Keeling C.I."/>
            <person name="Pinkney K."/>
            <person name="Doucet D."/>
            <person name="Wen F."/>
            <person name="Johnston J.S."/>
            <person name="Maaroufi H."/>
            <person name="Boyle B."/>
            <person name="Laroche J."/>
            <person name="Dewar K."/>
            <person name="Juretic N."/>
            <person name="Blackburn G."/>
            <person name="Nisole A."/>
            <person name="Brunet B."/>
            <person name="Brandao M."/>
            <person name="Lumley L."/>
            <person name="Duan J."/>
            <person name="Quan G."/>
            <person name="Lucarotti C.J."/>
            <person name="Roe A.D."/>
            <person name="Sperling F.A.H."/>
            <person name="Levesque R.C."/>
            <person name="Cusson M."/>
        </authorList>
    </citation>
    <scope>NUCLEOTIDE SEQUENCE [LARGE SCALE GENOMIC DNA]</scope>
    <source>
        <strain evidence="1">Glfc:IPQL:Cfum</strain>
    </source>
</reference>
<name>A0ACC0KB68_CHOFU</name>
<proteinExistence type="predicted"/>
<comment type="caution">
    <text evidence="1">The sequence shown here is derived from an EMBL/GenBank/DDBJ whole genome shotgun (WGS) entry which is preliminary data.</text>
</comment>